<evidence type="ECO:0000256" key="4">
    <source>
        <dbReference type="ARBA" id="ARBA00022963"/>
    </source>
</evidence>
<dbReference type="OrthoDB" id="2739686at2759"/>
<keyword evidence="4" id="KW-0443">Lipid metabolism</keyword>
<dbReference type="GO" id="GO:0009313">
    <property type="term" value="P:oligosaccharide catabolic process"/>
    <property type="evidence" value="ECO:0007669"/>
    <property type="project" value="TreeGrafter"/>
</dbReference>
<name>V8N5X3_OPHHA</name>
<comment type="caution">
    <text evidence="9">The sequence shown here is derived from an EMBL/GenBank/DDBJ whole genome shotgun (WGS) entry which is preliminary data.</text>
</comment>
<evidence type="ECO:0000259" key="8">
    <source>
        <dbReference type="Pfam" id="PF13088"/>
    </source>
</evidence>
<protein>
    <recommendedName>
        <fullName evidence="3">exo-alpha-sialidase</fullName>
        <ecNumber evidence="3">3.2.1.18</ecNumber>
    </recommendedName>
</protein>
<feature type="non-terminal residue" evidence="9">
    <location>
        <position position="310"/>
    </location>
</feature>
<feature type="domain" description="Sialidase" evidence="8">
    <location>
        <begin position="4"/>
        <end position="264"/>
    </location>
</feature>
<dbReference type="EMBL" id="AZIM01008846">
    <property type="protein sequence ID" value="ETE57311.1"/>
    <property type="molecule type" value="Genomic_DNA"/>
</dbReference>
<keyword evidence="10" id="KW-1185">Reference proteome</keyword>
<evidence type="ECO:0000256" key="1">
    <source>
        <dbReference type="ARBA" id="ARBA00000427"/>
    </source>
</evidence>
<dbReference type="SUPFAM" id="SSF50939">
    <property type="entry name" value="Sialidases"/>
    <property type="match status" value="1"/>
</dbReference>
<feature type="region of interest" description="Disordered" evidence="7">
    <location>
        <begin position="188"/>
        <end position="210"/>
    </location>
</feature>
<dbReference type="InterPro" id="IPR036278">
    <property type="entry name" value="Sialidase_sf"/>
</dbReference>
<reference evidence="9 10" key="1">
    <citation type="journal article" date="2013" name="Proc. Natl. Acad. Sci. U.S.A.">
        <title>The king cobra genome reveals dynamic gene evolution and adaptation in the snake venom system.</title>
        <authorList>
            <person name="Vonk F.J."/>
            <person name="Casewell N.R."/>
            <person name="Henkel C.V."/>
            <person name="Heimberg A.M."/>
            <person name="Jansen H.J."/>
            <person name="McCleary R.J."/>
            <person name="Kerkkamp H.M."/>
            <person name="Vos R.A."/>
            <person name="Guerreiro I."/>
            <person name="Calvete J.J."/>
            <person name="Wuster W."/>
            <person name="Woods A.E."/>
            <person name="Logan J.M."/>
            <person name="Harrison R.A."/>
            <person name="Castoe T.A."/>
            <person name="de Koning A.P."/>
            <person name="Pollock D.D."/>
            <person name="Yandell M."/>
            <person name="Calderon D."/>
            <person name="Renjifo C."/>
            <person name="Currier R.B."/>
            <person name="Salgado D."/>
            <person name="Pla D."/>
            <person name="Sanz L."/>
            <person name="Hyder A.S."/>
            <person name="Ribeiro J.M."/>
            <person name="Arntzen J.W."/>
            <person name="van den Thillart G.E."/>
            <person name="Boetzer M."/>
            <person name="Pirovano W."/>
            <person name="Dirks R.P."/>
            <person name="Spaink H.P."/>
            <person name="Duboule D."/>
            <person name="McGlinn E."/>
            <person name="Kini R.M."/>
            <person name="Richardson M.K."/>
        </authorList>
    </citation>
    <scope>NUCLEOTIDE SEQUENCE</scope>
    <source>
        <tissue evidence="9">Blood</tissue>
    </source>
</reference>
<evidence type="ECO:0000313" key="9">
    <source>
        <dbReference type="EMBL" id="ETE57311.1"/>
    </source>
</evidence>
<evidence type="ECO:0000313" key="10">
    <source>
        <dbReference type="Proteomes" id="UP000018936"/>
    </source>
</evidence>
<keyword evidence="4" id="KW-0442">Lipid degradation</keyword>
<dbReference type="GO" id="GO:0005737">
    <property type="term" value="C:cytoplasm"/>
    <property type="evidence" value="ECO:0007669"/>
    <property type="project" value="TreeGrafter"/>
</dbReference>
<dbReference type="Proteomes" id="UP000018936">
    <property type="component" value="Unassembled WGS sequence"/>
</dbReference>
<accession>V8N5X3</accession>
<dbReference type="GO" id="GO:0006689">
    <property type="term" value="P:ganglioside catabolic process"/>
    <property type="evidence" value="ECO:0007669"/>
    <property type="project" value="TreeGrafter"/>
</dbReference>
<evidence type="ECO:0000256" key="2">
    <source>
        <dbReference type="ARBA" id="ARBA00009348"/>
    </source>
</evidence>
<evidence type="ECO:0000256" key="5">
    <source>
        <dbReference type="ARBA" id="ARBA00023277"/>
    </source>
</evidence>
<gene>
    <name evidence="9" type="primary">NEU2</name>
    <name evidence="9" type="ORF">L345_16977</name>
</gene>
<evidence type="ECO:0000256" key="6">
    <source>
        <dbReference type="ARBA" id="ARBA00023295"/>
    </source>
</evidence>
<dbReference type="AlphaFoldDB" id="V8N5X3"/>
<comment type="catalytic activity">
    <reaction evidence="1">
        <text>Hydrolysis of alpha-(2-&gt;3)-, alpha-(2-&gt;6)-, alpha-(2-&gt;8)- glycosidic linkages of terminal sialic acid residues in oligosaccharides, glycoproteins, glycolipids, colominic acid and synthetic substrates.</text>
        <dbReference type="EC" id="3.2.1.18"/>
    </reaction>
</comment>
<dbReference type="InterPro" id="IPR011040">
    <property type="entry name" value="Sialidase"/>
</dbReference>
<evidence type="ECO:0000256" key="3">
    <source>
        <dbReference type="ARBA" id="ARBA00012733"/>
    </source>
</evidence>
<dbReference type="GO" id="GO:0004308">
    <property type="term" value="F:exo-alpha-sialidase activity"/>
    <property type="evidence" value="ECO:0007669"/>
    <property type="project" value="UniProtKB-EC"/>
</dbReference>
<dbReference type="GO" id="GO:0016020">
    <property type="term" value="C:membrane"/>
    <property type="evidence" value="ECO:0007669"/>
    <property type="project" value="TreeGrafter"/>
</dbReference>
<dbReference type="Pfam" id="PF13088">
    <property type="entry name" value="BNR_2"/>
    <property type="match status" value="1"/>
</dbReference>
<comment type="similarity">
    <text evidence="2">Belongs to the glycosyl hydrolase 33 family.</text>
</comment>
<dbReference type="CDD" id="cd15482">
    <property type="entry name" value="Sialidase_non-viral"/>
    <property type="match status" value="1"/>
</dbReference>
<dbReference type="InterPro" id="IPR026856">
    <property type="entry name" value="Sialidase_fam"/>
</dbReference>
<keyword evidence="6" id="KW-0378">Hydrolase</keyword>
<proteinExistence type="inferred from homology"/>
<keyword evidence="6" id="KW-0326">Glycosidase</keyword>
<sequence>MSSAKEGTLFLFFICVKANVSEQHQIKTGRNAARLGYILSKDGGRTWSPRMDLTEEVIGDDVSNWTTFAVGPSHRVQLSSGRLVIPAYVYYIHTRMFGHPLCCGTKPHSFTFYNDDGGKTWQKGHLLQKPLQTLECQMAELMDQNNSLVLYCNSRSHDRYRVEAFSREGGHLFEAPFKSQKLEGHSKAGQGSVLSFPSPQRGPESSLASSKTPKSWLIFSHPTNLKKRADLGIYLNPRPLEENSWKTPWILNMGPSVYSDLAVCTGRNPLFFWLFVRMWSVDARRRDRLPVVQWCRSPERKGKAGKKKSK</sequence>
<dbReference type="PANTHER" id="PTHR10628">
    <property type="entry name" value="SIALIDASE"/>
    <property type="match status" value="1"/>
</dbReference>
<keyword evidence="5" id="KW-0119">Carbohydrate metabolism</keyword>
<organism evidence="9 10">
    <name type="scientific">Ophiophagus hannah</name>
    <name type="common">King cobra</name>
    <name type="synonym">Naja hannah</name>
    <dbReference type="NCBI Taxonomy" id="8665"/>
    <lineage>
        <taxon>Eukaryota</taxon>
        <taxon>Metazoa</taxon>
        <taxon>Chordata</taxon>
        <taxon>Craniata</taxon>
        <taxon>Vertebrata</taxon>
        <taxon>Euteleostomi</taxon>
        <taxon>Lepidosauria</taxon>
        <taxon>Squamata</taxon>
        <taxon>Bifurcata</taxon>
        <taxon>Unidentata</taxon>
        <taxon>Episquamata</taxon>
        <taxon>Toxicofera</taxon>
        <taxon>Serpentes</taxon>
        <taxon>Colubroidea</taxon>
        <taxon>Elapidae</taxon>
        <taxon>Elapinae</taxon>
        <taxon>Ophiophagus</taxon>
    </lineage>
</organism>
<dbReference type="Gene3D" id="2.120.10.10">
    <property type="match status" value="1"/>
</dbReference>
<dbReference type="PANTHER" id="PTHR10628:SF23">
    <property type="entry name" value="SIALIDASE-3"/>
    <property type="match status" value="1"/>
</dbReference>
<evidence type="ECO:0000256" key="7">
    <source>
        <dbReference type="SAM" id="MobiDB-lite"/>
    </source>
</evidence>
<dbReference type="EC" id="3.2.1.18" evidence="3"/>